<dbReference type="Gene3D" id="3.20.20.70">
    <property type="entry name" value="Aldolase class I"/>
    <property type="match status" value="1"/>
</dbReference>
<dbReference type="PANTHER" id="PTHR43090">
    <property type="entry name" value="1-(5-PHOSPHORIBOSYL)-5-[(5-PHOSPHORIBOSYLAMINO)METHYLIDENEAMINO] IMIDAZOLE-4-CARBOXAMIDE ISOMERASE"/>
    <property type="match status" value="1"/>
</dbReference>
<evidence type="ECO:0000256" key="2">
    <source>
        <dbReference type="ARBA" id="ARBA00004496"/>
    </source>
</evidence>
<comment type="caution">
    <text evidence="15">The sequence shown here is derived from an EMBL/GenBank/DDBJ whole genome shotgun (WGS) entry which is preliminary data.</text>
</comment>
<dbReference type="InterPro" id="IPR013785">
    <property type="entry name" value="Aldolase_TIM"/>
</dbReference>
<evidence type="ECO:0000256" key="14">
    <source>
        <dbReference type="RuleBase" id="RU003658"/>
    </source>
</evidence>
<evidence type="ECO:0000256" key="11">
    <source>
        <dbReference type="ARBA" id="ARBA00030547"/>
    </source>
</evidence>
<accession>A0A9D1SU17</accession>
<proteinExistence type="inferred from homology"/>
<gene>
    <name evidence="12 15" type="primary">hisA</name>
    <name evidence="15" type="ORF">IAD25_00465</name>
</gene>
<evidence type="ECO:0000256" key="5">
    <source>
        <dbReference type="ARBA" id="ARBA00012550"/>
    </source>
</evidence>
<evidence type="ECO:0000256" key="6">
    <source>
        <dbReference type="ARBA" id="ARBA00018464"/>
    </source>
</evidence>
<comment type="similarity">
    <text evidence="4 12 13">Belongs to the HisA/HisF family.</text>
</comment>
<keyword evidence="8 12" id="KW-0028">Amino-acid biosynthesis</keyword>
<evidence type="ECO:0000256" key="1">
    <source>
        <dbReference type="ARBA" id="ARBA00000901"/>
    </source>
</evidence>
<comment type="pathway">
    <text evidence="3 12 14">Amino-acid biosynthesis; L-histidine biosynthesis; L-histidine from 5-phospho-alpha-D-ribose 1-diphosphate: step 4/9.</text>
</comment>
<dbReference type="AlphaFoldDB" id="A0A9D1SU17"/>
<dbReference type="Proteomes" id="UP000824130">
    <property type="component" value="Unassembled WGS sequence"/>
</dbReference>
<dbReference type="SUPFAM" id="SSF51366">
    <property type="entry name" value="Ribulose-phoshate binding barrel"/>
    <property type="match status" value="1"/>
</dbReference>
<name>A0A9D1SU17_9FIRM</name>
<sequence length="242" mass="26648">MKIFPAIDLRDGKAVRLFQGDYDKMTVYSDDPADVARAFKAKGADCLHVVDLDGAKDGKLVNYETIKEIVQGVDMFVEVGGGIRDEERIRQYLDIGVGRVILGTVAVRDPGFLEEMVKKYGEKIAVGVDARDGYVAVNGWKEITDRKSFDFCRHLSSIGVKTVIYTDISKDGGLEGTNMDAYRKLKDIEGLEVVASGGISFEEEITELKDIVSAAILGKAIYSGKLDLEKAVELARQKEERA</sequence>
<dbReference type="HAMAP" id="MF_01014">
    <property type="entry name" value="HisA"/>
    <property type="match status" value="1"/>
</dbReference>
<evidence type="ECO:0000256" key="8">
    <source>
        <dbReference type="ARBA" id="ARBA00022605"/>
    </source>
</evidence>
<evidence type="ECO:0000256" key="12">
    <source>
        <dbReference type="HAMAP-Rule" id="MF_01014"/>
    </source>
</evidence>
<dbReference type="Pfam" id="PF00977">
    <property type="entry name" value="His_biosynth"/>
    <property type="match status" value="1"/>
</dbReference>
<dbReference type="InterPro" id="IPR006062">
    <property type="entry name" value="His_biosynth"/>
</dbReference>
<feature type="active site" description="Proton acceptor" evidence="12">
    <location>
        <position position="8"/>
    </location>
</feature>
<keyword evidence="10 12" id="KW-0413">Isomerase</keyword>
<dbReference type="GO" id="GO:0000105">
    <property type="term" value="P:L-histidine biosynthetic process"/>
    <property type="evidence" value="ECO:0007669"/>
    <property type="project" value="UniProtKB-UniRule"/>
</dbReference>
<protein>
    <recommendedName>
        <fullName evidence="6 12">1-(5-phosphoribosyl)-5-[(5-phosphoribosylamino)methylideneamino] imidazole-4-carboxamide isomerase</fullName>
        <ecNumber evidence="5 12">5.3.1.16</ecNumber>
    </recommendedName>
    <alternativeName>
        <fullName evidence="11 12">Phosphoribosylformimino-5-aminoimidazole carboxamide ribotide isomerase</fullName>
    </alternativeName>
</protein>
<reference evidence="15" key="1">
    <citation type="submission" date="2020-10" db="EMBL/GenBank/DDBJ databases">
        <authorList>
            <person name="Gilroy R."/>
        </authorList>
    </citation>
    <scope>NUCLEOTIDE SEQUENCE</scope>
    <source>
        <strain evidence="15">ChiSjej4B22-8349</strain>
    </source>
</reference>
<evidence type="ECO:0000256" key="4">
    <source>
        <dbReference type="ARBA" id="ARBA00009667"/>
    </source>
</evidence>
<evidence type="ECO:0000256" key="13">
    <source>
        <dbReference type="RuleBase" id="RU003657"/>
    </source>
</evidence>
<reference evidence="15" key="2">
    <citation type="journal article" date="2021" name="PeerJ">
        <title>Extensive microbial diversity within the chicken gut microbiome revealed by metagenomics and culture.</title>
        <authorList>
            <person name="Gilroy R."/>
            <person name="Ravi A."/>
            <person name="Getino M."/>
            <person name="Pursley I."/>
            <person name="Horton D.L."/>
            <person name="Alikhan N.F."/>
            <person name="Baker D."/>
            <person name="Gharbi K."/>
            <person name="Hall N."/>
            <person name="Watson M."/>
            <person name="Adriaenssens E.M."/>
            <person name="Foster-Nyarko E."/>
            <person name="Jarju S."/>
            <person name="Secka A."/>
            <person name="Antonio M."/>
            <person name="Oren A."/>
            <person name="Chaudhuri R.R."/>
            <person name="La Ragione R."/>
            <person name="Hildebrand F."/>
            <person name="Pallen M.J."/>
        </authorList>
    </citation>
    <scope>NUCLEOTIDE SEQUENCE</scope>
    <source>
        <strain evidence="15">ChiSjej4B22-8349</strain>
    </source>
</reference>
<dbReference type="NCBIfam" id="TIGR00007">
    <property type="entry name" value="1-(5-phosphoribosyl)-5-[(5-phosphoribosylamino)methylideneamino]imidazole-4-carboxamide isomerase"/>
    <property type="match status" value="1"/>
</dbReference>
<dbReference type="EC" id="5.3.1.16" evidence="5 12"/>
<dbReference type="InterPro" id="IPR044524">
    <property type="entry name" value="Isoase_HisA-like"/>
</dbReference>
<dbReference type="GO" id="GO:0003949">
    <property type="term" value="F:1-(5-phosphoribosyl)-5-[(5-phosphoribosylamino)methylideneamino]imidazole-4-carboxamide isomerase activity"/>
    <property type="evidence" value="ECO:0007669"/>
    <property type="project" value="UniProtKB-UniRule"/>
</dbReference>
<organism evidence="15 16">
    <name type="scientific">Candidatus Allocopromorpha excrementipullorum</name>
    <dbReference type="NCBI Taxonomy" id="2840743"/>
    <lineage>
        <taxon>Bacteria</taxon>
        <taxon>Bacillati</taxon>
        <taxon>Bacillota</taxon>
        <taxon>Clostridia</taxon>
        <taxon>Eubacteriales</taxon>
        <taxon>Eubacteriaceae</taxon>
        <taxon>Eubacteriaceae incertae sedis</taxon>
        <taxon>Candidatus Allocopromorpha</taxon>
    </lineage>
</organism>
<dbReference type="InterPro" id="IPR011060">
    <property type="entry name" value="RibuloseP-bd_barrel"/>
</dbReference>
<comment type="subcellular location">
    <subcellularLocation>
        <location evidence="2 12 14">Cytoplasm</location>
    </subcellularLocation>
</comment>
<dbReference type="InterPro" id="IPR023016">
    <property type="entry name" value="HisA/PriA"/>
</dbReference>
<evidence type="ECO:0000256" key="9">
    <source>
        <dbReference type="ARBA" id="ARBA00023102"/>
    </source>
</evidence>
<dbReference type="GO" id="GO:0005737">
    <property type="term" value="C:cytoplasm"/>
    <property type="evidence" value="ECO:0007669"/>
    <property type="project" value="UniProtKB-SubCell"/>
</dbReference>
<keyword evidence="9 12" id="KW-0368">Histidine biosynthesis</keyword>
<dbReference type="EMBL" id="DVOB01000009">
    <property type="protein sequence ID" value="HIU95169.1"/>
    <property type="molecule type" value="Genomic_DNA"/>
</dbReference>
<feature type="active site" description="Proton donor" evidence="12">
    <location>
        <position position="129"/>
    </location>
</feature>
<evidence type="ECO:0000256" key="7">
    <source>
        <dbReference type="ARBA" id="ARBA00022490"/>
    </source>
</evidence>
<evidence type="ECO:0000313" key="16">
    <source>
        <dbReference type="Proteomes" id="UP000824130"/>
    </source>
</evidence>
<dbReference type="PANTHER" id="PTHR43090:SF2">
    <property type="entry name" value="1-(5-PHOSPHORIBOSYL)-5-[(5-PHOSPHORIBOSYLAMINO)METHYLIDENEAMINO] IMIDAZOLE-4-CARBOXAMIDE ISOMERASE"/>
    <property type="match status" value="1"/>
</dbReference>
<evidence type="ECO:0000256" key="3">
    <source>
        <dbReference type="ARBA" id="ARBA00005133"/>
    </source>
</evidence>
<dbReference type="GO" id="GO:0000162">
    <property type="term" value="P:L-tryptophan biosynthetic process"/>
    <property type="evidence" value="ECO:0007669"/>
    <property type="project" value="TreeGrafter"/>
</dbReference>
<dbReference type="CDD" id="cd04732">
    <property type="entry name" value="HisA"/>
    <property type="match status" value="1"/>
</dbReference>
<dbReference type="InterPro" id="IPR006063">
    <property type="entry name" value="HisA_bact_arch"/>
</dbReference>
<evidence type="ECO:0000256" key="10">
    <source>
        <dbReference type="ARBA" id="ARBA00023235"/>
    </source>
</evidence>
<keyword evidence="7 12" id="KW-0963">Cytoplasm</keyword>
<dbReference type="FunFam" id="3.20.20.70:FF:000009">
    <property type="entry name" value="1-(5-phosphoribosyl)-5-[(5-phosphoribosylamino)methylideneamino] imidazole-4-carboxamide isomerase"/>
    <property type="match status" value="1"/>
</dbReference>
<evidence type="ECO:0000313" key="15">
    <source>
        <dbReference type="EMBL" id="HIU95169.1"/>
    </source>
</evidence>
<comment type="catalytic activity">
    <reaction evidence="1 12 14">
        <text>1-(5-phospho-beta-D-ribosyl)-5-[(5-phospho-beta-D-ribosylamino)methylideneamino]imidazole-4-carboxamide = 5-[(5-phospho-1-deoxy-D-ribulos-1-ylimino)methylamino]-1-(5-phospho-beta-D-ribosyl)imidazole-4-carboxamide</text>
        <dbReference type="Rhea" id="RHEA:15469"/>
        <dbReference type="ChEBI" id="CHEBI:58435"/>
        <dbReference type="ChEBI" id="CHEBI:58525"/>
        <dbReference type="EC" id="5.3.1.16"/>
    </reaction>
</comment>